<evidence type="ECO:0000313" key="3">
    <source>
        <dbReference type="Proteomes" id="UP000238164"/>
    </source>
</evidence>
<accession>A0A2N9JJU4</accession>
<proteinExistence type="predicted"/>
<feature type="transmembrane region" description="Helical" evidence="1">
    <location>
        <begin position="6"/>
        <end position="29"/>
    </location>
</feature>
<organism evidence="2 3">
    <name type="scientific">Micropruina glycogenica</name>
    <dbReference type="NCBI Taxonomy" id="75385"/>
    <lineage>
        <taxon>Bacteria</taxon>
        <taxon>Bacillati</taxon>
        <taxon>Actinomycetota</taxon>
        <taxon>Actinomycetes</taxon>
        <taxon>Propionibacteriales</taxon>
        <taxon>Nocardioidaceae</taxon>
        <taxon>Micropruina</taxon>
    </lineage>
</organism>
<keyword evidence="1" id="KW-0472">Membrane</keyword>
<dbReference type="RefSeq" id="WP_158681188.1">
    <property type="nucleotide sequence ID" value="NZ_BAAAGO010000008.1"/>
</dbReference>
<evidence type="ECO:0000313" key="2">
    <source>
        <dbReference type="EMBL" id="SPD87843.1"/>
    </source>
</evidence>
<dbReference type="EMBL" id="LT985188">
    <property type="protein sequence ID" value="SPD87843.1"/>
    <property type="molecule type" value="Genomic_DNA"/>
</dbReference>
<reference evidence="2 3" key="1">
    <citation type="submission" date="2018-02" db="EMBL/GenBank/DDBJ databases">
        <authorList>
            <person name="Cohen D.B."/>
            <person name="Kent A.D."/>
        </authorList>
    </citation>
    <scope>NUCLEOTIDE SEQUENCE [LARGE SCALE GENOMIC DNA]</scope>
    <source>
        <strain evidence="2">1</strain>
    </source>
</reference>
<sequence length="48" mass="5300">MTILFGLAGLIAVACPQVNLFAMFLLFLTDPLRRLISRRLKPLPSIAS</sequence>
<keyword evidence="1" id="KW-0812">Transmembrane</keyword>
<dbReference type="Proteomes" id="UP000238164">
    <property type="component" value="Chromosome 1"/>
</dbReference>
<dbReference type="AlphaFoldDB" id="A0A2N9JJU4"/>
<evidence type="ECO:0000256" key="1">
    <source>
        <dbReference type="SAM" id="Phobius"/>
    </source>
</evidence>
<gene>
    <name evidence="2" type="ORF">MPLG2_2813</name>
</gene>
<keyword evidence="1" id="KW-1133">Transmembrane helix</keyword>
<dbReference type="KEGG" id="mgg:MPLG2_2813"/>
<protein>
    <submittedName>
        <fullName evidence="2">Uncharacterized protein</fullName>
    </submittedName>
</protein>
<keyword evidence="3" id="KW-1185">Reference proteome</keyword>
<name>A0A2N9JJU4_9ACTN</name>